<organism evidence="1 2">
    <name type="scientific">Sphingobium lignivorans</name>
    <dbReference type="NCBI Taxonomy" id="2735886"/>
    <lineage>
        <taxon>Bacteria</taxon>
        <taxon>Pseudomonadati</taxon>
        <taxon>Pseudomonadota</taxon>
        <taxon>Alphaproteobacteria</taxon>
        <taxon>Sphingomonadales</taxon>
        <taxon>Sphingomonadaceae</taxon>
        <taxon>Sphingobium</taxon>
    </lineage>
</organism>
<evidence type="ECO:0000313" key="1">
    <source>
        <dbReference type="EMBL" id="MBB5986649.1"/>
    </source>
</evidence>
<keyword evidence="2" id="KW-1185">Reference proteome</keyword>
<sequence length="67" mass="7461">MGAMPATEQRDKMLEAAMLKRLRKIGVDRVLDLGDFIDVGASGEQRDPVDQELTICGIVLHLQRIEP</sequence>
<dbReference type="Proteomes" id="UP001138540">
    <property type="component" value="Unassembled WGS sequence"/>
</dbReference>
<reference evidence="1 2" key="1">
    <citation type="submission" date="2020-08" db="EMBL/GenBank/DDBJ databases">
        <title>Exploring microbial biodiversity for novel pathways involved in the catabolism of aromatic compounds derived from lignin.</title>
        <authorList>
            <person name="Elkins J."/>
        </authorList>
    </citation>
    <scope>NUCLEOTIDE SEQUENCE [LARGE SCALE GENOMIC DNA]</scope>
    <source>
        <strain evidence="1 2">B1D3A</strain>
    </source>
</reference>
<dbReference type="EMBL" id="JACHKA010000001">
    <property type="protein sequence ID" value="MBB5986649.1"/>
    <property type="molecule type" value="Genomic_DNA"/>
</dbReference>
<evidence type="ECO:0000313" key="2">
    <source>
        <dbReference type="Proteomes" id="UP001138540"/>
    </source>
</evidence>
<accession>A0ABR6NKF6</accession>
<comment type="caution">
    <text evidence="1">The sequence shown here is derived from an EMBL/GenBank/DDBJ whole genome shotgun (WGS) entry which is preliminary data.</text>
</comment>
<name>A0ABR6NKF6_9SPHN</name>
<protein>
    <submittedName>
        <fullName evidence="1">Uncharacterized protein</fullName>
    </submittedName>
</protein>
<proteinExistence type="predicted"/>
<gene>
    <name evidence="1" type="ORF">HNP60_002623</name>
</gene>